<name>A0ABN8YTG8_RANTA</name>
<evidence type="ECO:0000256" key="1">
    <source>
        <dbReference type="SAM" id="MobiDB-lite"/>
    </source>
</evidence>
<protein>
    <submittedName>
        <fullName evidence="2">Uncharacterized protein</fullName>
    </submittedName>
</protein>
<evidence type="ECO:0000313" key="3">
    <source>
        <dbReference type="Proteomes" id="UP001176941"/>
    </source>
</evidence>
<reference evidence="2" key="1">
    <citation type="submission" date="2023-04" db="EMBL/GenBank/DDBJ databases">
        <authorList>
            <consortium name="ELIXIR-Norway"/>
        </authorList>
    </citation>
    <scope>NUCLEOTIDE SEQUENCE [LARGE SCALE GENOMIC DNA]</scope>
</reference>
<sequence>MHAPVGPASLGDTGDSNELHFQRAFSCFRTWGLLLALPGEPPALGQILLSAEPRAVDRSSLWGGVPAPPSFDLSALLGSPGNPCKPAPRPLHPRASQLSSNFGQSVDARSSEAHGGLGEGDTGFSRKRGVRGWSQPSLQAPGGSPWPVRIPCLNRQRPAFSLLSHVFRPHSSSRVALSSTLLERCPFPVRCCSCLPGGLAGWARPGSVHGDPDPWGWAPPWGLPSCFAEKSIKTSVLTLLQLHSLLLKDKANQTILPPQAPNQILYTNLLAS</sequence>
<evidence type="ECO:0000313" key="2">
    <source>
        <dbReference type="EMBL" id="CAI9163857.1"/>
    </source>
</evidence>
<gene>
    <name evidence="2" type="ORF">MRATA1EN1_LOCUS12819</name>
</gene>
<accession>A0ABN8YTG8</accession>
<proteinExistence type="predicted"/>
<dbReference type="Proteomes" id="UP001176941">
    <property type="component" value="Chromosome 21"/>
</dbReference>
<keyword evidence="3" id="KW-1185">Reference proteome</keyword>
<organism evidence="2 3">
    <name type="scientific">Rangifer tarandus platyrhynchus</name>
    <name type="common">Svalbard reindeer</name>
    <dbReference type="NCBI Taxonomy" id="3082113"/>
    <lineage>
        <taxon>Eukaryota</taxon>
        <taxon>Metazoa</taxon>
        <taxon>Chordata</taxon>
        <taxon>Craniata</taxon>
        <taxon>Vertebrata</taxon>
        <taxon>Euteleostomi</taxon>
        <taxon>Mammalia</taxon>
        <taxon>Eutheria</taxon>
        <taxon>Laurasiatheria</taxon>
        <taxon>Artiodactyla</taxon>
        <taxon>Ruminantia</taxon>
        <taxon>Pecora</taxon>
        <taxon>Cervidae</taxon>
        <taxon>Odocoileinae</taxon>
        <taxon>Rangifer</taxon>
    </lineage>
</organism>
<feature type="region of interest" description="Disordered" evidence="1">
    <location>
        <begin position="76"/>
        <end position="142"/>
    </location>
</feature>
<feature type="compositionally biased region" description="Polar residues" evidence="1">
    <location>
        <begin position="96"/>
        <end position="108"/>
    </location>
</feature>
<dbReference type="EMBL" id="OX459957">
    <property type="protein sequence ID" value="CAI9163857.1"/>
    <property type="molecule type" value="Genomic_DNA"/>
</dbReference>